<accession>A0ABY7AN77</accession>
<dbReference type="Proteomes" id="UP001163726">
    <property type="component" value="Chromosome"/>
</dbReference>
<evidence type="ECO:0000313" key="2">
    <source>
        <dbReference type="EMBL" id="WAJ70167.1"/>
    </source>
</evidence>
<feature type="transmembrane region" description="Helical" evidence="1">
    <location>
        <begin position="20"/>
        <end position="42"/>
    </location>
</feature>
<name>A0ABY7AN77_9ALTE</name>
<keyword evidence="3" id="KW-1185">Reference proteome</keyword>
<dbReference type="InterPro" id="IPR021438">
    <property type="entry name" value="DUF3087"/>
</dbReference>
<gene>
    <name evidence="2" type="ORF">OLW01_13640</name>
</gene>
<keyword evidence="1" id="KW-0812">Transmembrane</keyword>
<evidence type="ECO:0000256" key="1">
    <source>
        <dbReference type="SAM" id="Phobius"/>
    </source>
</evidence>
<proteinExistence type="predicted"/>
<keyword evidence="1" id="KW-1133">Transmembrane helix</keyword>
<dbReference type="Pfam" id="PF11286">
    <property type="entry name" value="DUF3087"/>
    <property type="match status" value="1"/>
</dbReference>
<organism evidence="2 3">
    <name type="scientific">Catenovulum adriaticum</name>
    <dbReference type="NCBI Taxonomy" id="2984846"/>
    <lineage>
        <taxon>Bacteria</taxon>
        <taxon>Pseudomonadati</taxon>
        <taxon>Pseudomonadota</taxon>
        <taxon>Gammaproteobacteria</taxon>
        <taxon>Alteromonadales</taxon>
        <taxon>Alteromonadaceae</taxon>
        <taxon>Catenovulum</taxon>
    </lineage>
</organism>
<feature type="transmembrane region" description="Helical" evidence="1">
    <location>
        <begin position="48"/>
        <end position="67"/>
    </location>
</feature>
<keyword evidence="1" id="KW-0472">Membrane</keyword>
<dbReference type="EMBL" id="CP109965">
    <property type="protein sequence ID" value="WAJ70167.1"/>
    <property type="molecule type" value="Genomic_DNA"/>
</dbReference>
<evidence type="ECO:0000313" key="3">
    <source>
        <dbReference type="Proteomes" id="UP001163726"/>
    </source>
</evidence>
<dbReference type="RefSeq" id="WP_268074470.1">
    <property type="nucleotide sequence ID" value="NZ_CP109965.1"/>
</dbReference>
<protein>
    <submittedName>
        <fullName evidence="2">DUF3087 domain-containing protein</fullName>
    </submittedName>
</protein>
<reference evidence="2" key="1">
    <citation type="submission" date="2022-10" db="EMBL/GenBank/DDBJ databases">
        <title>Catenovulum adriacola sp. nov. isolated in the Harbour of Susak.</title>
        <authorList>
            <person name="Schoch T."/>
            <person name="Reich S.J."/>
            <person name="Stoeferle S."/>
            <person name="Flaiz M."/>
            <person name="Kazda M."/>
            <person name="Riedel C.U."/>
            <person name="Duerre P."/>
        </authorList>
    </citation>
    <scope>NUCLEOTIDE SEQUENCE</scope>
    <source>
        <strain evidence="2">TS8</strain>
    </source>
</reference>
<sequence>MQLKKIDKARYRKHLNQVIVASIALLAIGSLGIAQLLIALFPDPSGTHFHWNLTGVIITCIAMFIGFNKIKHHEFMHEVYYVWRLKQSLNLITRKLKKVRAAADQNDVSAMQVLHYYYQGCRQLWQLDDNTITMEELSIWQAKLDVKADELNIQLNTTEFDPEILKSF</sequence>